<dbReference type="CDD" id="cd06225">
    <property type="entry name" value="HAMP"/>
    <property type="match status" value="1"/>
</dbReference>
<reference evidence="12 13" key="1">
    <citation type="submission" date="2018-06" db="EMBL/GenBank/DDBJ databases">
        <authorList>
            <consortium name="Pathogen Informatics"/>
            <person name="Doyle S."/>
        </authorList>
    </citation>
    <scope>NUCLEOTIDE SEQUENCE [LARGE SCALE GENOMIC DNA]</scope>
    <source>
        <strain evidence="12 13">NCTC12872</strain>
    </source>
</reference>
<comment type="subcellular location">
    <subcellularLocation>
        <location evidence="2">Membrane</location>
    </subcellularLocation>
</comment>
<dbReference type="SMART" id="SM00304">
    <property type="entry name" value="HAMP"/>
    <property type="match status" value="1"/>
</dbReference>
<dbReference type="Pfam" id="PF00512">
    <property type="entry name" value="HisKA"/>
    <property type="match status" value="1"/>
</dbReference>
<dbReference type="PANTHER" id="PTHR43065">
    <property type="entry name" value="SENSOR HISTIDINE KINASE"/>
    <property type="match status" value="1"/>
</dbReference>
<keyword evidence="8" id="KW-1133">Transmembrane helix</keyword>
<dbReference type="InterPro" id="IPR003594">
    <property type="entry name" value="HATPase_dom"/>
</dbReference>
<organism evidence="12 13">
    <name type="scientific">Phocoenobacter uteri</name>
    <dbReference type="NCBI Taxonomy" id="146806"/>
    <lineage>
        <taxon>Bacteria</taxon>
        <taxon>Pseudomonadati</taxon>
        <taxon>Pseudomonadota</taxon>
        <taxon>Gammaproteobacteria</taxon>
        <taxon>Pasteurellales</taxon>
        <taxon>Pasteurellaceae</taxon>
        <taxon>Phocoenobacter</taxon>
    </lineage>
</organism>
<dbReference type="PANTHER" id="PTHR43065:SF42">
    <property type="entry name" value="TWO-COMPONENT SENSOR PPRA"/>
    <property type="match status" value="1"/>
</dbReference>
<dbReference type="PROSITE" id="PS50885">
    <property type="entry name" value="HAMP"/>
    <property type="match status" value="1"/>
</dbReference>
<feature type="domain" description="HAMP" evidence="11">
    <location>
        <begin position="314"/>
        <end position="367"/>
    </location>
</feature>
<dbReference type="OrthoDB" id="9772100at2"/>
<accession>A0A379CB42</accession>
<evidence type="ECO:0000256" key="5">
    <source>
        <dbReference type="ARBA" id="ARBA00022679"/>
    </source>
</evidence>
<dbReference type="PROSITE" id="PS50110">
    <property type="entry name" value="RESPONSE_REGULATORY"/>
    <property type="match status" value="1"/>
</dbReference>
<keyword evidence="8" id="KW-0812">Transmembrane</keyword>
<feature type="transmembrane region" description="Helical" evidence="8">
    <location>
        <begin position="12"/>
        <end position="38"/>
    </location>
</feature>
<dbReference type="InterPro" id="IPR011006">
    <property type="entry name" value="CheY-like_superfamily"/>
</dbReference>
<dbReference type="InterPro" id="IPR005467">
    <property type="entry name" value="His_kinase_dom"/>
</dbReference>
<dbReference type="SUPFAM" id="SSF47384">
    <property type="entry name" value="Homodimeric domain of signal transducing histidine kinase"/>
    <property type="match status" value="1"/>
</dbReference>
<dbReference type="Gene3D" id="3.30.565.10">
    <property type="entry name" value="Histidine kinase-like ATPase, C-terminal domain"/>
    <property type="match status" value="1"/>
</dbReference>
<dbReference type="SUPFAM" id="SSF52172">
    <property type="entry name" value="CheY-like"/>
    <property type="match status" value="1"/>
</dbReference>
<name>A0A379CB42_9PAST</name>
<dbReference type="Proteomes" id="UP000255417">
    <property type="component" value="Unassembled WGS sequence"/>
</dbReference>
<dbReference type="InterPro" id="IPR036890">
    <property type="entry name" value="HATPase_C_sf"/>
</dbReference>
<keyword evidence="6" id="KW-0418">Kinase</keyword>
<feature type="domain" description="Histidine kinase" evidence="9">
    <location>
        <begin position="511"/>
        <end position="726"/>
    </location>
</feature>
<dbReference type="GO" id="GO:0000155">
    <property type="term" value="F:phosphorelay sensor kinase activity"/>
    <property type="evidence" value="ECO:0007669"/>
    <property type="project" value="InterPro"/>
</dbReference>
<dbReference type="Gene3D" id="6.10.340.10">
    <property type="match status" value="1"/>
</dbReference>
<sequence>MKKSLFTNGYNVKFRLIAFVILTIIFISFISITAILGLNNTYDSLSDLRSRSQNQIFFSMTLGVKTAQISSYSTRLIQTMNALEYKEQSQQLSLYADELRQFLSQLKLDISEEENQPLIKVVEQINLLERTLQDLLFNAHERHIIHNNLLSSLHQMQVHLRQIKQLEKENPISAYFMFRLDKLENLAQKAAESHFSEEIFIGLQSVYSFLPNFSENLKTNEELAKLQKIIQSDILESNKLAEINLKIKLLTYQINALVKKINSDYSAIVTNKFNDLNSKSGQIQQNISTKSIYISVVSFIAVFLLISLSVYFYDLLGKRLYSITQALKRLSQGDKTAQVPQQQTQDEIGDLARAFHRFYQNVVKLEQTDALLKEKSELLEQTFSTMRDGFVIFDKEMQIISYNEKFKELLNEFMSNPAQPLNIETLAVFFNQKNANLYGKNTAITPEILITPNREQELLEIAFNNQILEWRSTTLENGLVAFLINRTERKKLESDLAHSQKMQTIGHLTGGIAHDFNNFLAVIIGNLDLIDPETLTEKQQKRLQRALKAAENSAELTQRLLAYARKQPLHPKDLDLNKLIIEFNDFIKHSIPPTIQVELELTTDLPHIYIDKTQLETALMNLIVNAKDALTNGGKIIIRSTLQVIQRTHHIEKMVQLSIIDNGCGMDEATQKQIFEPFFTTKGQRRGNGLGLSMVYGFIRQSKGRVVVQSKINEGTAIHLQLPLAQTSFLQHKISDNKRAIVSQKVKILVIEDKPDLRLTLMEQLNNMGYLPIICGSTAEAIETLKTEKEIGYLLSDIVLAEQMTGVDIAKFVQQNYPTIKILLMTGHTEQLEKTNAFPIMTKPFRQQDLMRALRNL</sequence>
<evidence type="ECO:0000259" key="10">
    <source>
        <dbReference type="PROSITE" id="PS50110"/>
    </source>
</evidence>
<keyword evidence="5" id="KW-0808">Transferase</keyword>
<dbReference type="CDD" id="cd00082">
    <property type="entry name" value="HisKA"/>
    <property type="match status" value="1"/>
</dbReference>
<feature type="transmembrane region" description="Helical" evidence="8">
    <location>
        <begin position="292"/>
        <end position="313"/>
    </location>
</feature>
<dbReference type="Pfam" id="PF00672">
    <property type="entry name" value="HAMP"/>
    <property type="match status" value="1"/>
</dbReference>
<evidence type="ECO:0000259" key="11">
    <source>
        <dbReference type="PROSITE" id="PS50885"/>
    </source>
</evidence>
<dbReference type="PRINTS" id="PR00344">
    <property type="entry name" value="BCTRLSENSOR"/>
</dbReference>
<evidence type="ECO:0000256" key="2">
    <source>
        <dbReference type="ARBA" id="ARBA00004370"/>
    </source>
</evidence>
<dbReference type="Gene3D" id="1.10.287.130">
    <property type="match status" value="1"/>
</dbReference>
<dbReference type="PROSITE" id="PS50109">
    <property type="entry name" value="HIS_KIN"/>
    <property type="match status" value="1"/>
</dbReference>
<evidence type="ECO:0000256" key="3">
    <source>
        <dbReference type="ARBA" id="ARBA00012438"/>
    </source>
</evidence>
<evidence type="ECO:0000256" key="4">
    <source>
        <dbReference type="ARBA" id="ARBA00022553"/>
    </source>
</evidence>
<feature type="domain" description="Response regulatory" evidence="10">
    <location>
        <begin position="747"/>
        <end position="857"/>
    </location>
</feature>
<dbReference type="InterPro" id="IPR036097">
    <property type="entry name" value="HisK_dim/P_sf"/>
</dbReference>
<keyword evidence="8" id="KW-0472">Membrane</keyword>
<evidence type="ECO:0000313" key="12">
    <source>
        <dbReference type="EMBL" id="SUB59530.1"/>
    </source>
</evidence>
<dbReference type="SUPFAM" id="SSF55874">
    <property type="entry name" value="ATPase domain of HSP90 chaperone/DNA topoisomerase II/histidine kinase"/>
    <property type="match status" value="1"/>
</dbReference>
<dbReference type="EMBL" id="UGTA01000001">
    <property type="protein sequence ID" value="SUB59530.1"/>
    <property type="molecule type" value="Genomic_DNA"/>
</dbReference>
<dbReference type="Gene3D" id="3.40.50.2300">
    <property type="match status" value="1"/>
</dbReference>
<comment type="catalytic activity">
    <reaction evidence="1">
        <text>ATP + protein L-histidine = ADP + protein N-phospho-L-histidine.</text>
        <dbReference type="EC" id="2.7.13.3"/>
    </reaction>
</comment>
<dbReference type="SUPFAM" id="SSF158472">
    <property type="entry name" value="HAMP domain-like"/>
    <property type="match status" value="1"/>
</dbReference>
<keyword evidence="4 7" id="KW-0597">Phosphoprotein</keyword>
<evidence type="ECO:0000313" key="13">
    <source>
        <dbReference type="Proteomes" id="UP000255417"/>
    </source>
</evidence>
<dbReference type="RefSeq" id="WP_115315999.1">
    <property type="nucleotide sequence ID" value="NZ_LWIF01000001.1"/>
</dbReference>
<feature type="modified residue" description="4-aspartylphosphate" evidence="7">
    <location>
        <position position="797"/>
    </location>
</feature>
<evidence type="ECO:0000256" key="6">
    <source>
        <dbReference type="ARBA" id="ARBA00022777"/>
    </source>
</evidence>
<proteinExistence type="predicted"/>
<dbReference type="EC" id="2.7.13.3" evidence="3"/>
<evidence type="ECO:0000256" key="7">
    <source>
        <dbReference type="PROSITE-ProRule" id="PRU00169"/>
    </source>
</evidence>
<dbReference type="InterPro" id="IPR001789">
    <property type="entry name" value="Sig_transdc_resp-reg_receiver"/>
</dbReference>
<dbReference type="SMART" id="SM00387">
    <property type="entry name" value="HATPase_c"/>
    <property type="match status" value="1"/>
</dbReference>
<dbReference type="GO" id="GO:0016020">
    <property type="term" value="C:membrane"/>
    <property type="evidence" value="ECO:0007669"/>
    <property type="project" value="UniProtKB-SubCell"/>
</dbReference>
<evidence type="ECO:0000256" key="8">
    <source>
        <dbReference type="SAM" id="Phobius"/>
    </source>
</evidence>
<dbReference type="Pfam" id="PF02518">
    <property type="entry name" value="HATPase_c"/>
    <property type="match status" value="1"/>
</dbReference>
<keyword evidence="13" id="KW-1185">Reference proteome</keyword>
<evidence type="ECO:0000259" key="9">
    <source>
        <dbReference type="PROSITE" id="PS50109"/>
    </source>
</evidence>
<dbReference type="AlphaFoldDB" id="A0A379CB42"/>
<evidence type="ECO:0000256" key="1">
    <source>
        <dbReference type="ARBA" id="ARBA00000085"/>
    </source>
</evidence>
<dbReference type="InterPro" id="IPR003660">
    <property type="entry name" value="HAMP_dom"/>
</dbReference>
<protein>
    <recommendedName>
        <fullName evidence="3">histidine kinase</fullName>
        <ecNumber evidence="3">2.7.13.3</ecNumber>
    </recommendedName>
</protein>
<dbReference type="SMART" id="SM00448">
    <property type="entry name" value="REC"/>
    <property type="match status" value="1"/>
</dbReference>
<dbReference type="SMART" id="SM00388">
    <property type="entry name" value="HisKA"/>
    <property type="match status" value="1"/>
</dbReference>
<gene>
    <name evidence="12" type="ORF">NCTC12872_01518</name>
</gene>
<dbReference type="InterPro" id="IPR003661">
    <property type="entry name" value="HisK_dim/P_dom"/>
</dbReference>
<dbReference type="Pfam" id="PF00072">
    <property type="entry name" value="Response_reg"/>
    <property type="match status" value="1"/>
</dbReference>
<dbReference type="InterPro" id="IPR004358">
    <property type="entry name" value="Sig_transdc_His_kin-like_C"/>
</dbReference>